<comment type="caution">
    <text evidence="1">The sequence shown here is derived from an EMBL/GenBank/DDBJ whole genome shotgun (WGS) entry which is preliminary data.</text>
</comment>
<dbReference type="AlphaFoldDB" id="A0A8J6JKA7"/>
<organism evidence="1 2">
    <name type="scientific">Lawsonibacter faecis</name>
    <dbReference type="NCBI Taxonomy" id="2763052"/>
    <lineage>
        <taxon>Bacteria</taxon>
        <taxon>Bacillati</taxon>
        <taxon>Bacillota</taxon>
        <taxon>Clostridia</taxon>
        <taxon>Eubacteriales</taxon>
        <taxon>Oscillospiraceae</taxon>
        <taxon>Lawsonibacter</taxon>
    </lineage>
</organism>
<gene>
    <name evidence="1" type="ORF">H8S62_11285</name>
</gene>
<evidence type="ECO:0000313" key="1">
    <source>
        <dbReference type="EMBL" id="MBC5737588.1"/>
    </source>
</evidence>
<evidence type="ECO:0000313" key="2">
    <source>
        <dbReference type="Proteomes" id="UP000607645"/>
    </source>
</evidence>
<dbReference type="RefSeq" id="WP_155149652.1">
    <property type="nucleotide sequence ID" value="NZ_JACOPQ010000008.1"/>
</dbReference>
<sequence length="70" mass="8085">MRKKKTGRTFRVFDRVTLRGQGSVNCRPVESPEGIVVAVNENAMYRVRLRDGKTGWYSAEELERREDGPE</sequence>
<protein>
    <submittedName>
        <fullName evidence="1">Uncharacterized protein</fullName>
    </submittedName>
</protein>
<keyword evidence="2" id="KW-1185">Reference proteome</keyword>
<reference evidence="1" key="1">
    <citation type="submission" date="2020-08" db="EMBL/GenBank/DDBJ databases">
        <title>Genome public.</title>
        <authorList>
            <person name="Liu C."/>
            <person name="Sun Q."/>
        </authorList>
    </citation>
    <scope>NUCLEOTIDE SEQUENCE</scope>
    <source>
        <strain evidence="1">NSJ-52</strain>
    </source>
</reference>
<dbReference type="Proteomes" id="UP000607645">
    <property type="component" value="Unassembled WGS sequence"/>
</dbReference>
<dbReference type="EMBL" id="JACOPQ010000008">
    <property type="protein sequence ID" value="MBC5737588.1"/>
    <property type="molecule type" value="Genomic_DNA"/>
</dbReference>
<proteinExistence type="predicted"/>
<name>A0A8J6JKA7_9FIRM</name>
<accession>A0A8J6JKA7</accession>